<reference evidence="2 3" key="1">
    <citation type="submission" date="2019-02" db="EMBL/GenBank/DDBJ databases">
        <title>Genome sequencing of the rare red list fungi Bondarzewia mesenterica.</title>
        <authorList>
            <person name="Buettner E."/>
            <person name="Kellner H."/>
        </authorList>
    </citation>
    <scope>NUCLEOTIDE SEQUENCE [LARGE SCALE GENOMIC DNA]</scope>
    <source>
        <strain evidence="2 3">DSM 108281</strain>
    </source>
</reference>
<evidence type="ECO:0000313" key="2">
    <source>
        <dbReference type="EMBL" id="THH21071.1"/>
    </source>
</evidence>
<keyword evidence="3" id="KW-1185">Reference proteome</keyword>
<sequence length="603" mass="67855">MSSPLKLFATIWRRNSSQFSRRQSVSRHISIFSALLAPSPPLPPEILSHIFSILAQVDPFPAPEYFGRHWSIGSLRESTSRLGWVEVTHVCRYWMQVALDDPTLWRTIHPRELGLNWLAEMLTRSQQVPLIIRASSLDDSRANMILSHISHIKELSLGGSSDLASRIQHVVSAPLLESLALFNTDDHCLLTTSRSSYFAFLVPLYSQETPHLRQLIMTGFDFPWTSARFDSLVYLDIEFDDPNEDVTFKLCSPRCPSYDELFGLLTRLPTLETLHLAHCLPFHHKNTLVLPIPTSGMIKMPYLTCISVVGSTLACASIFTRLDTPSFECLSLSCIWHGGMGRECEVIPPILASRPKAGRLSNGIPPLRTVWLTPRILLSHASKKLRIAACHHCHAEGGGRIDGFRICRDCAIDVTFPRGESDLFDRQSIHAAIATCCALQLNDVRVLFALANVGWNSDVVKDLFRQSRKLQYVHVADREFSVALYEALASTDILADNDDLGSSETVFLPELRTVNFSSINFSRPVTSSILLDAGLECGSLGDIWRYVLEWRRQKFGVVLQTLIINGCEPSYELKDWVQELRSGIVEVLWDVECSCHRNVRRGS</sequence>
<gene>
    <name evidence="2" type="ORF">EW146_g399</name>
</gene>
<dbReference type="Proteomes" id="UP000310158">
    <property type="component" value="Unassembled WGS sequence"/>
</dbReference>
<evidence type="ECO:0000259" key="1">
    <source>
        <dbReference type="Pfam" id="PF12937"/>
    </source>
</evidence>
<dbReference type="OrthoDB" id="2884925at2759"/>
<comment type="caution">
    <text evidence="2">The sequence shown here is derived from an EMBL/GenBank/DDBJ whole genome shotgun (WGS) entry which is preliminary data.</text>
</comment>
<name>A0A4S4M9A8_9AGAM</name>
<protein>
    <recommendedName>
        <fullName evidence="1">F-box domain-containing protein</fullName>
    </recommendedName>
</protein>
<feature type="domain" description="F-box" evidence="1">
    <location>
        <begin position="42"/>
        <end position="109"/>
    </location>
</feature>
<dbReference type="Pfam" id="PF12937">
    <property type="entry name" value="F-box-like"/>
    <property type="match status" value="1"/>
</dbReference>
<organism evidence="2 3">
    <name type="scientific">Bondarzewia mesenterica</name>
    <dbReference type="NCBI Taxonomy" id="1095465"/>
    <lineage>
        <taxon>Eukaryota</taxon>
        <taxon>Fungi</taxon>
        <taxon>Dikarya</taxon>
        <taxon>Basidiomycota</taxon>
        <taxon>Agaricomycotina</taxon>
        <taxon>Agaricomycetes</taxon>
        <taxon>Russulales</taxon>
        <taxon>Bondarzewiaceae</taxon>
        <taxon>Bondarzewia</taxon>
    </lineage>
</organism>
<dbReference type="Gene3D" id="1.20.1280.50">
    <property type="match status" value="1"/>
</dbReference>
<accession>A0A4S4M9A8</accession>
<dbReference type="SUPFAM" id="SSF52047">
    <property type="entry name" value="RNI-like"/>
    <property type="match status" value="1"/>
</dbReference>
<dbReference type="AlphaFoldDB" id="A0A4S4M9A8"/>
<proteinExistence type="predicted"/>
<dbReference type="InterPro" id="IPR001810">
    <property type="entry name" value="F-box_dom"/>
</dbReference>
<evidence type="ECO:0000313" key="3">
    <source>
        <dbReference type="Proteomes" id="UP000310158"/>
    </source>
</evidence>
<dbReference type="EMBL" id="SGPL01000008">
    <property type="protein sequence ID" value="THH21071.1"/>
    <property type="molecule type" value="Genomic_DNA"/>
</dbReference>